<proteinExistence type="predicted"/>
<evidence type="ECO:0000313" key="2">
    <source>
        <dbReference type="Proteomes" id="UP000020681"/>
    </source>
</evidence>
<accession>A0ABP3A535</accession>
<dbReference type="EMBL" id="JAOL01000186">
    <property type="protein sequence ID" value="EUA85924.1"/>
    <property type="molecule type" value="Genomic_DNA"/>
</dbReference>
<dbReference type="Proteomes" id="UP000020681">
    <property type="component" value="Unassembled WGS sequence"/>
</dbReference>
<protein>
    <submittedName>
        <fullName evidence="1">Uncharacterized protein</fullName>
    </submittedName>
</protein>
<comment type="caution">
    <text evidence="1">The sequence shown here is derived from an EMBL/GenBank/DDBJ whole genome shotgun (WGS) entry which is preliminary data.</text>
</comment>
<name>A0ABP3A535_MYCUL</name>
<keyword evidence="2" id="KW-1185">Reference proteome</keyword>
<reference evidence="1 2" key="1">
    <citation type="submission" date="2014-01" db="EMBL/GenBank/DDBJ databases">
        <authorList>
            <person name="Dobos K."/>
            <person name="Lenaerts A."/>
            <person name="Ordway D."/>
            <person name="DeGroote M.A."/>
            <person name="Parker T."/>
            <person name="Sizemore C."/>
            <person name="Tallon L.J."/>
            <person name="Sadzewicz L.K."/>
            <person name="Sengamalay N."/>
            <person name="Fraser C.M."/>
            <person name="Hine E."/>
            <person name="Shefchek K.A."/>
            <person name="Das S.P."/>
            <person name="Tettelin H."/>
        </authorList>
    </citation>
    <scope>NUCLEOTIDE SEQUENCE [LARGE SCALE GENOMIC DNA]</scope>
    <source>
        <strain evidence="1 2">Harvey</strain>
    </source>
</reference>
<gene>
    <name evidence="1" type="ORF">I551_7617</name>
</gene>
<sequence>MINIPAWLLLVALVILVAAGGADPDDRAAPVPEANPGRTQ</sequence>
<evidence type="ECO:0000313" key="1">
    <source>
        <dbReference type="EMBL" id="EUA85924.1"/>
    </source>
</evidence>
<organism evidence="1 2">
    <name type="scientific">Mycobacterium ulcerans str. Harvey</name>
    <dbReference type="NCBI Taxonomy" id="1299332"/>
    <lineage>
        <taxon>Bacteria</taxon>
        <taxon>Bacillati</taxon>
        <taxon>Actinomycetota</taxon>
        <taxon>Actinomycetes</taxon>
        <taxon>Mycobacteriales</taxon>
        <taxon>Mycobacteriaceae</taxon>
        <taxon>Mycobacterium</taxon>
        <taxon>Mycobacterium ulcerans group</taxon>
    </lineage>
</organism>